<dbReference type="Proteomes" id="UP000612893">
    <property type="component" value="Unassembled WGS sequence"/>
</dbReference>
<evidence type="ECO:0000256" key="4">
    <source>
        <dbReference type="ARBA" id="ARBA00022827"/>
    </source>
</evidence>
<keyword evidence="3 5" id="KW-0285">Flavoprotein</keyword>
<evidence type="ECO:0000313" key="10">
    <source>
        <dbReference type="Proteomes" id="UP000612893"/>
    </source>
</evidence>
<sequence>MTDLIAEHDTERIAGLAAEAERRFGPFVHEWVNPGADGRDRTGEPLPRALFKEAGRLGLPGFSLPPEIGGQGRDKFEWGIVLEELSRTSRDPALWSVLDVNAGVAEVLLATGRSELIERYAVPMAAGDLICPPAAYEGHDPFDYLTTAREVGGGWRLDGSKRFVGGAMFADAFLVYARERESSDILSFVVERGDEGVCVDPLPTMGLRSMGFGTLSMTNVRLPKERLVAGADALSAMNTYLRNRRMMTACVVVGHMRALFDACVVSLGDRQRGGQSVLEFPNVQRTLGEMFTALHTSRAMAHRALATTYGPRDQFFDPVSTVAKEFVSEQAIKVGLAVMQLQGGEGYMSRHPWETCATPSA</sequence>
<dbReference type="Gene3D" id="1.10.540.10">
    <property type="entry name" value="Acyl-CoA dehydrogenase/oxidase, N-terminal domain"/>
    <property type="match status" value="1"/>
</dbReference>
<dbReference type="InterPro" id="IPR046373">
    <property type="entry name" value="Acyl-CoA_Oxase/DH_mid-dom_sf"/>
</dbReference>
<comment type="caution">
    <text evidence="9">The sequence shown here is derived from an EMBL/GenBank/DDBJ whole genome shotgun (WGS) entry which is preliminary data.</text>
</comment>
<comment type="cofactor">
    <cofactor evidence="1 5">
        <name>FAD</name>
        <dbReference type="ChEBI" id="CHEBI:57692"/>
    </cofactor>
</comment>
<dbReference type="Pfam" id="PF00441">
    <property type="entry name" value="Acyl-CoA_dh_1"/>
    <property type="match status" value="1"/>
</dbReference>
<keyword evidence="10" id="KW-1185">Reference proteome</keyword>
<evidence type="ECO:0000256" key="1">
    <source>
        <dbReference type="ARBA" id="ARBA00001974"/>
    </source>
</evidence>
<dbReference type="EMBL" id="JAEKNR010000003">
    <property type="protein sequence ID" value="MBJ7596477.1"/>
    <property type="molecule type" value="Genomic_DNA"/>
</dbReference>
<dbReference type="InterPro" id="IPR009075">
    <property type="entry name" value="AcylCo_DH/oxidase_C"/>
</dbReference>
<dbReference type="CDD" id="cd00567">
    <property type="entry name" value="ACAD"/>
    <property type="match status" value="1"/>
</dbReference>
<name>A0A934K367_9BACT</name>
<accession>A0A934K367</accession>
<dbReference type="InterPro" id="IPR009100">
    <property type="entry name" value="AcylCoA_DH/oxidase_NM_dom_sf"/>
</dbReference>
<dbReference type="Pfam" id="PF02771">
    <property type="entry name" value="Acyl-CoA_dh_N"/>
    <property type="match status" value="1"/>
</dbReference>
<proteinExistence type="inferred from homology"/>
<protein>
    <submittedName>
        <fullName evidence="9">Acyl-CoA/acyl-ACP dehydrogenase</fullName>
    </submittedName>
</protein>
<organism evidence="9 10">
    <name type="scientific">Candidatus Nephthysia bennettiae</name>
    <dbReference type="NCBI Taxonomy" id="3127016"/>
    <lineage>
        <taxon>Bacteria</taxon>
        <taxon>Bacillati</taxon>
        <taxon>Candidatus Dormiibacterota</taxon>
        <taxon>Candidatus Dormibacteria</taxon>
        <taxon>Candidatus Dormibacterales</taxon>
        <taxon>Candidatus Dormibacteraceae</taxon>
        <taxon>Candidatus Nephthysia</taxon>
    </lineage>
</organism>
<dbReference type="InterPro" id="IPR006091">
    <property type="entry name" value="Acyl-CoA_Oxase/DH_mid-dom"/>
</dbReference>
<keyword evidence="5" id="KW-0560">Oxidoreductase</keyword>
<evidence type="ECO:0000256" key="2">
    <source>
        <dbReference type="ARBA" id="ARBA00009347"/>
    </source>
</evidence>
<dbReference type="PANTHER" id="PTHR43884">
    <property type="entry name" value="ACYL-COA DEHYDROGENASE"/>
    <property type="match status" value="1"/>
</dbReference>
<evidence type="ECO:0000259" key="7">
    <source>
        <dbReference type="Pfam" id="PF02770"/>
    </source>
</evidence>
<dbReference type="InterPro" id="IPR013786">
    <property type="entry name" value="AcylCoA_DH/ox_N"/>
</dbReference>
<comment type="similarity">
    <text evidence="2 5">Belongs to the acyl-CoA dehydrogenase family.</text>
</comment>
<dbReference type="SUPFAM" id="SSF47203">
    <property type="entry name" value="Acyl-CoA dehydrogenase C-terminal domain-like"/>
    <property type="match status" value="1"/>
</dbReference>
<dbReference type="InterPro" id="IPR037069">
    <property type="entry name" value="AcylCoA_DH/ox_N_sf"/>
</dbReference>
<evidence type="ECO:0000259" key="6">
    <source>
        <dbReference type="Pfam" id="PF00441"/>
    </source>
</evidence>
<evidence type="ECO:0000256" key="5">
    <source>
        <dbReference type="RuleBase" id="RU362125"/>
    </source>
</evidence>
<feature type="domain" description="Acyl-CoA oxidase/dehydrogenase middle" evidence="7">
    <location>
        <begin position="141"/>
        <end position="220"/>
    </location>
</feature>
<dbReference type="PANTHER" id="PTHR43884:SF40">
    <property type="entry name" value="ACYL-COA DEHYDROGENASE"/>
    <property type="match status" value="1"/>
</dbReference>
<dbReference type="InterPro" id="IPR036250">
    <property type="entry name" value="AcylCo_DH-like_C"/>
</dbReference>
<dbReference type="Pfam" id="PF02770">
    <property type="entry name" value="Acyl-CoA_dh_M"/>
    <property type="match status" value="1"/>
</dbReference>
<dbReference type="GO" id="GO:0003995">
    <property type="term" value="F:acyl-CoA dehydrogenase activity"/>
    <property type="evidence" value="ECO:0007669"/>
    <property type="project" value="TreeGrafter"/>
</dbReference>
<dbReference type="Gene3D" id="1.20.140.10">
    <property type="entry name" value="Butyryl-CoA Dehydrogenase, subunit A, domain 3"/>
    <property type="match status" value="1"/>
</dbReference>
<keyword evidence="4 5" id="KW-0274">FAD</keyword>
<dbReference type="RefSeq" id="WP_338198312.1">
    <property type="nucleotide sequence ID" value="NZ_JAEKNR010000003.1"/>
</dbReference>
<gene>
    <name evidence="9" type="ORF">JF922_00085</name>
</gene>
<evidence type="ECO:0000259" key="8">
    <source>
        <dbReference type="Pfam" id="PF02771"/>
    </source>
</evidence>
<reference evidence="9" key="1">
    <citation type="submission" date="2020-10" db="EMBL/GenBank/DDBJ databases">
        <title>Ca. Dormibacterota MAGs.</title>
        <authorList>
            <person name="Montgomery K."/>
        </authorList>
    </citation>
    <scope>NUCLEOTIDE SEQUENCE [LARGE SCALE GENOMIC DNA]</scope>
    <source>
        <strain evidence="9">SC8812_S17_10</strain>
    </source>
</reference>
<dbReference type="GO" id="GO:0050660">
    <property type="term" value="F:flavin adenine dinucleotide binding"/>
    <property type="evidence" value="ECO:0007669"/>
    <property type="project" value="InterPro"/>
</dbReference>
<evidence type="ECO:0000256" key="3">
    <source>
        <dbReference type="ARBA" id="ARBA00022630"/>
    </source>
</evidence>
<dbReference type="SUPFAM" id="SSF56645">
    <property type="entry name" value="Acyl-CoA dehydrogenase NM domain-like"/>
    <property type="match status" value="1"/>
</dbReference>
<feature type="domain" description="Acyl-CoA dehydrogenase/oxidase C-terminal" evidence="6">
    <location>
        <begin position="236"/>
        <end position="355"/>
    </location>
</feature>
<dbReference type="AlphaFoldDB" id="A0A934K367"/>
<evidence type="ECO:0000313" key="9">
    <source>
        <dbReference type="EMBL" id="MBJ7596477.1"/>
    </source>
</evidence>
<feature type="domain" description="Acyl-CoA dehydrogenase/oxidase N-terminal" evidence="8">
    <location>
        <begin position="27"/>
        <end position="128"/>
    </location>
</feature>
<dbReference type="Gene3D" id="2.40.110.10">
    <property type="entry name" value="Butyryl-CoA Dehydrogenase, subunit A, domain 2"/>
    <property type="match status" value="1"/>
</dbReference>